<dbReference type="CDD" id="cd00293">
    <property type="entry name" value="USP-like"/>
    <property type="match status" value="1"/>
</dbReference>
<comment type="similarity">
    <text evidence="1">Belongs to the universal stress protein A family.</text>
</comment>
<name>A0ABV7EFB4_9SPHN</name>
<protein>
    <submittedName>
        <fullName evidence="3">Universal stress protein</fullName>
    </submittedName>
</protein>
<feature type="domain" description="UspA" evidence="2">
    <location>
        <begin position="190"/>
        <end position="258"/>
    </location>
</feature>
<evidence type="ECO:0000313" key="3">
    <source>
        <dbReference type="EMBL" id="MFC3100571.1"/>
    </source>
</evidence>
<dbReference type="RefSeq" id="WP_336920670.1">
    <property type="nucleotide sequence ID" value="NZ_JBANRN010000030.1"/>
</dbReference>
<dbReference type="PRINTS" id="PR01438">
    <property type="entry name" value="UNVRSLSTRESS"/>
</dbReference>
<accession>A0ABV7EFB4</accession>
<organism evidence="3 4">
    <name type="scientific">Alteraurantiacibacter lauratis</name>
    <dbReference type="NCBI Taxonomy" id="2054627"/>
    <lineage>
        <taxon>Bacteria</taxon>
        <taxon>Pseudomonadati</taxon>
        <taxon>Pseudomonadota</taxon>
        <taxon>Alphaproteobacteria</taxon>
        <taxon>Sphingomonadales</taxon>
        <taxon>Erythrobacteraceae</taxon>
        <taxon>Alteraurantiacibacter</taxon>
    </lineage>
</organism>
<dbReference type="Gene3D" id="3.40.50.12370">
    <property type="match status" value="1"/>
</dbReference>
<dbReference type="PANTHER" id="PTHR46268:SF15">
    <property type="entry name" value="UNIVERSAL STRESS PROTEIN HP_0031"/>
    <property type="match status" value="1"/>
</dbReference>
<dbReference type="PANTHER" id="PTHR46268">
    <property type="entry name" value="STRESS RESPONSE PROTEIN NHAX"/>
    <property type="match status" value="1"/>
</dbReference>
<dbReference type="Pfam" id="PF00582">
    <property type="entry name" value="Usp"/>
    <property type="match status" value="1"/>
</dbReference>
<proteinExistence type="inferred from homology"/>
<dbReference type="SUPFAM" id="SSF52402">
    <property type="entry name" value="Adenine nucleotide alpha hydrolases-like"/>
    <property type="match status" value="2"/>
</dbReference>
<reference evidence="4" key="1">
    <citation type="journal article" date="2019" name="Int. J. Syst. Evol. Microbiol.">
        <title>The Global Catalogue of Microorganisms (GCM) 10K type strain sequencing project: providing services to taxonomists for standard genome sequencing and annotation.</title>
        <authorList>
            <consortium name="The Broad Institute Genomics Platform"/>
            <consortium name="The Broad Institute Genome Sequencing Center for Infectious Disease"/>
            <person name="Wu L."/>
            <person name="Ma J."/>
        </authorList>
    </citation>
    <scope>NUCLEOTIDE SEQUENCE [LARGE SCALE GENOMIC DNA]</scope>
    <source>
        <strain evidence="4">KCTC 52606</strain>
    </source>
</reference>
<evidence type="ECO:0000259" key="2">
    <source>
        <dbReference type="Pfam" id="PF00582"/>
    </source>
</evidence>
<dbReference type="EMBL" id="JBHRSU010000015">
    <property type="protein sequence ID" value="MFC3100571.1"/>
    <property type="molecule type" value="Genomic_DNA"/>
</dbReference>
<sequence length="260" mass="27172">MNLQSIMLFAPAESSVADRGPSAYAIAIARAHNARLTIFVVNLDVTTPGREADPRQVAAGIGDAAAEAGVDHVTITEHSHAIGIHEVVAEHARHHDCTILGSGNLGVLTEKILIEHLLFFSGRPLVVVPQDYRGGAPQGVTAVAWDNTPAAARALGDAKPMIGDRPMVFLTIDGDKQLQGDLSGDKIIAAAERRGLNASAASAERGSRNIADALQQESKALGADLLVMGGYGHSTLRRIVLGSATASILNGPRMPVLLSH</sequence>
<keyword evidence="4" id="KW-1185">Reference proteome</keyword>
<dbReference type="InterPro" id="IPR006016">
    <property type="entry name" value="UspA"/>
</dbReference>
<evidence type="ECO:0000313" key="4">
    <source>
        <dbReference type="Proteomes" id="UP001595378"/>
    </source>
</evidence>
<dbReference type="InterPro" id="IPR006015">
    <property type="entry name" value="Universal_stress_UspA"/>
</dbReference>
<dbReference type="Proteomes" id="UP001595378">
    <property type="component" value="Unassembled WGS sequence"/>
</dbReference>
<gene>
    <name evidence="3" type="ORF">ACFODK_06690</name>
</gene>
<evidence type="ECO:0000256" key="1">
    <source>
        <dbReference type="ARBA" id="ARBA00008791"/>
    </source>
</evidence>
<comment type="caution">
    <text evidence="3">The sequence shown here is derived from an EMBL/GenBank/DDBJ whole genome shotgun (WGS) entry which is preliminary data.</text>
</comment>